<dbReference type="Proteomes" id="UP001553031">
    <property type="component" value="Unassembled WGS sequence"/>
</dbReference>
<evidence type="ECO:0000259" key="9">
    <source>
        <dbReference type="PROSITE" id="PS50156"/>
    </source>
</evidence>
<evidence type="ECO:0000256" key="6">
    <source>
        <dbReference type="ARBA" id="ARBA00023136"/>
    </source>
</evidence>
<comment type="subcellular location">
    <subcellularLocation>
        <location evidence="1">Cell membrane</location>
        <topology evidence="1">Multi-pass membrane protein</topology>
    </subcellularLocation>
</comment>
<evidence type="ECO:0000256" key="5">
    <source>
        <dbReference type="ARBA" id="ARBA00022989"/>
    </source>
</evidence>
<evidence type="ECO:0000256" key="1">
    <source>
        <dbReference type="ARBA" id="ARBA00004651"/>
    </source>
</evidence>
<name>A0ABV3K9F3_9MICC</name>
<feature type="transmembrane region" description="Helical" evidence="8">
    <location>
        <begin position="626"/>
        <end position="652"/>
    </location>
</feature>
<keyword evidence="3" id="KW-1003">Cell membrane</keyword>
<dbReference type="EMBL" id="JBFBLL010000001">
    <property type="protein sequence ID" value="MEV8156944.1"/>
    <property type="molecule type" value="Genomic_DNA"/>
</dbReference>
<keyword evidence="11" id="KW-1185">Reference proteome</keyword>
<proteinExistence type="inferred from homology"/>
<evidence type="ECO:0000256" key="8">
    <source>
        <dbReference type="SAM" id="Phobius"/>
    </source>
</evidence>
<accession>A0ABV3K9F3</accession>
<feature type="transmembrane region" description="Helical" evidence="8">
    <location>
        <begin position="231"/>
        <end position="249"/>
    </location>
</feature>
<feature type="transmembrane region" description="Helical" evidence="8">
    <location>
        <begin position="689"/>
        <end position="711"/>
    </location>
</feature>
<feature type="transmembrane region" description="Helical" evidence="8">
    <location>
        <begin position="289"/>
        <end position="306"/>
    </location>
</feature>
<feature type="transmembrane region" description="Helical" evidence="8">
    <location>
        <begin position="717"/>
        <end position="740"/>
    </location>
</feature>
<dbReference type="RefSeq" id="WP_363783598.1">
    <property type="nucleotide sequence ID" value="NZ_JBFBLL010000001.1"/>
</dbReference>
<evidence type="ECO:0000256" key="7">
    <source>
        <dbReference type="SAM" id="MobiDB-lite"/>
    </source>
</evidence>
<comment type="similarity">
    <text evidence="2">Belongs to the resistance-nodulation-cell division (RND) (TC 2.A.6) family. MmpL subfamily.</text>
</comment>
<reference evidence="10 11" key="1">
    <citation type="submission" date="2024-06" db="EMBL/GenBank/DDBJ databases">
        <title>The Natural Products Discovery Center: Release of the First 8490 Sequenced Strains for Exploring Actinobacteria Biosynthetic Diversity.</title>
        <authorList>
            <person name="Kalkreuter E."/>
            <person name="Kautsar S.A."/>
            <person name="Yang D."/>
            <person name="Bader C.D."/>
            <person name="Teijaro C.N."/>
            <person name="Fluegel L."/>
            <person name="Davis C.M."/>
            <person name="Simpson J.R."/>
            <person name="Lauterbach L."/>
            <person name="Steele A.D."/>
            <person name="Gui C."/>
            <person name="Meng S."/>
            <person name="Li G."/>
            <person name="Viehrig K."/>
            <person name="Ye F."/>
            <person name="Su P."/>
            <person name="Kiefer A.F."/>
            <person name="Nichols A."/>
            <person name="Cepeda A.J."/>
            <person name="Yan W."/>
            <person name="Fan B."/>
            <person name="Jiang Y."/>
            <person name="Adhikari A."/>
            <person name="Zheng C.-J."/>
            <person name="Schuster L."/>
            <person name="Cowan T.M."/>
            <person name="Smanski M.J."/>
            <person name="Chevrette M.G."/>
            <person name="De Carvalho L.P.S."/>
            <person name="Shen B."/>
        </authorList>
    </citation>
    <scope>NUCLEOTIDE SEQUENCE [LARGE SCALE GENOMIC DNA]</scope>
    <source>
        <strain evidence="10 11">NPDC079179</strain>
    </source>
</reference>
<organism evidence="10 11">
    <name type="scientific">Kocuria salsicia</name>
    <dbReference type="NCBI Taxonomy" id="664639"/>
    <lineage>
        <taxon>Bacteria</taxon>
        <taxon>Bacillati</taxon>
        <taxon>Actinomycetota</taxon>
        <taxon>Actinomycetes</taxon>
        <taxon>Micrococcales</taxon>
        <taxon>Micrococcaceae</taxon>
        <taxon>Kocuria</taxon>
    </lineage>
</organism>
<feature type="transmembrane region" description="Helical" evidence="8">
    <location>
        <begin position="256"/>
        <end position="277"/>
    </location>
</feature>
<dbReference type="Gene3D" id="1.20.1640.10">
    <property type="entry name" value="Multidrug efflux transporter AcrB transmembrane domain"/>
    <property type="match status" value="2"/>
</dbReference>
<dbReference type="SUPFAM" id="SSF82866">
    <property type="entry name" value="Multidrug efflux transporter AcrB transmembrane domain"/>
    <property type="match status" value="2"/>
</dbReference>
<dbReference type="PANTHER" id="PTHR33406:SF6">
    <property type="entry name" value="MEMBRANE PROTEIN YDGH-RELATED"/>
    <property type="match status" value="1"/>
</dbReference>
<feature type="transmembrane region" description="Helical" evidence="8">
    <location>
        <begin position="601"/>
        <end position="619"/>
    </location>
</feature>
<feature type="region of interest" description="Disordered" evidence="7">
    <location>
        <begin position="1"/>
        <end position="60"/>
    </location>
</feature>
<keyword evidence="4 8" id="KW-0812">Transmembrane</keyword>
<evidence type="ECO:0000313" key="11">
    <source>
        <dbReference type="Proteomes" id="UP001553031"/>
    </source>
</evidence>
<feature type="transmembrane region" description="Helical" evidence="8">
    <location>
        <begin position="658"/>
        <end position="677"/>
    </location>
</feature>
<feature type="domain" description="SSD" evidence="9">
    <location>
        <begin position="628"/>
        <end position="756"/>
    </location>
</feature>
<dbReference type="PROSITE" id="PS50156">
    <property type="entry name" value="SSD"/>
    <property type="match status" value="1"/>
</dbReference>
<comment type="caution">
    <text evidence="10">The sequence shown here is derived from an EMBL/GenBank/DDBJ whole genome shotgun (WGS) entry which is preliminary data.</text>
</comment>
<feature type="transmembrane region" description="Helical" evidence="8">
    <location>
        <begin position="327"/>
        <end position="354"/>
    </location>
</feature>
<dbReference type="InterPro" id="IPR000731">
    <property type="entry name" value="SSD"/>
</dbReference>
<evidence type="ECO:0000256" key="4">
    <source>
        <dbReference type="ARBA" id="ARBA00022692"/>
    </source>
</evidence>
<evidence type="ECO:0000313" key="10">
    <source>
        <dbReference type="EMBL" id="MEV8156944.1"/>
    </source>
</evidence>
<dbReference type="InterPro" id="IPR004869">
    <property type="entry name" value="MMPL_dom"/>
</dbReference>
<keyword evidence="5 8" id="KW-1133">Transmembrane helix</keyword>
<dbReference type="Pfam" id="PF03176">
    <property type="entry name" value="MMPL"/>
    <property type="match status" value="2"/>
</dbReference>
<sequence length="782" mass="81173">MPSRPATPVPDQEHGNETHVVQHPGQAGERARRVVESDGATGSPGEPTGTGRARAPGTSRRDAVRHRGLWWILAIALVLAWFGVMGVGGPTFGKVSDVVSNSQAAFLPVDSQATQVQDRLGEFQDTDGLPAIIVVESGEKLSDAQLEEIKNVTGSLGDIPEVLEVSPPIASEDGEAAEVIALVDSDAETGDVVKAIRDRVDEDMPVGLTVAVSGPAGLVADLSEAFSGIDGLLLLVALVAVLVILVVVYRSPILPFLVLLTSVAALCGAILTVYALAKAGVIDLSGQTQGILSIIVIGAATDYGLLYTARFREALHHTPSRWVATRVAWKGTVPAVLASGTTVIAGLLCLLFSALTSNRGVGPATAIGVVFAILAGLTLLPALLAIFGRAALWPKAPRVDENPESHDEAMNPYEHKGLWAAVARLVDRKSRAVWIVCTIVITAAAAGATQLDAGGVPESEFVLGESEARDGLAIIDRHFPGGTGDPMYVLAPEGEAETVVKALDGDDGVSSVAFTAKDSPRSGTLPYPTPQAGPFAGVEPTQSKGDVLIQATLTDASDSEAAQATVARLRDALATDVPEAKIGGTTAVQVDTIAASEHDRALIIPIILAVILVILMVLLRSVLMPVLLIATTVLSFLAALGVATGVFSIMGINQADPTVPLFSFVFLVALGIDYNIFLMSRVREEVVTVGHRAGVLAGLITTGGVITSAGIVLAATFAALAVLPILFLVQLAIIVTIGVLMDTIIVRSLLVPALALDIGPRSWWPSRAGTPGRHRAVPASTD</sequence>
<protein>
    <submittedName>
        <fullName evidence="10">MMPL family transporter</fullName>
    </submittedName>
</protein>
<keyword evidence="6 8" id="KW-0472">Membrane</keyword>
<feature type="transmembrane region" description="Helical" evidence="8">
    <location>
        <begin position="432"/>
        <end position="451"/>
    </location>
</feature>
<gene>
    <name evidence="10" type="ORF">AB0O96_01875</name>
</gene>
<evidence type="ECO:0000256" key="3">
    <source>
        <dbReference type="ARBA" id="ARBA00022475"/>
    </source>
</evidence>
<dbReference type="PANTHER" id="PTHR33406">
    <property type="entry name" value="MEMBRANE PROTEIN MJ1562-RELATED"/>
    <property type="match status" value="1"/>
</dbReference>
<feature type="transmembrane region" description="Helical" evidence="8">
    <location>
        <begin position="366"/>
        <end position="388"/>
    </location>
</feature>
<dbReference type="InterPro" id="IPR050545">
    <property type="entry name" value="Mycobact_MmpL"/>
</dbReference>
<evidence type="ECO:0000256" key="2">
    <source>
        <dbReference type="ARBA" id="ARBA00010157"/>
    </source>
</evidence>
<feature type="transmembrane region" description="Helical" evidence="8">
    <location>
        <begin position="69"/>
        <end position="88"/>
    </location>
</feature>